<reference evidence="2 3" key="1">
    <citation type="submission" date="2019-04" db="EMBL/GenBank/DDBJ databases">
        <title>Taxonomy of novel Haliea sp. from mangrove soil of West Coast of India.</title>
        <authorList>
            <person name="Verma A."/>
            <person name="Kumar P."/>
            <person name="Krishnamurthi S."/>
        </authorList>
    </citation>
    <scope>NUCLEOTIDE SEQUENCE [LARGE SCALE GENOMIC DNA]</scope>
    <source>
        <strain evidence="2 3">SAOS-164</strain>
    </source>
</reference>
<dbReference type="PRINTS" id="PR00359">
    <property type="entry name" value="BP450"/>
</dbReference>
<dbReference type="PANTHER" id="PTHR46696">
    <property type="entry name" value="P450, PUTATIVE (EUROFUNG)-RELATED"/>
    <property type="match status" value="1"/>
</dbReference>
<proteinExistence type="inferred from homology"/>
<keyword evidence="3" id="KW-1185">Reference proteome</keyword>
<dbReference type="Proteomes" id="UP000298050">
    <property type="component" value="Unassembled WGS sequence"/>
</dbReference>
<gene>
    <name evidence="2" type="ORF">E4634_19035</name>
</gene>
<organism evidence="2 3">
    <name type="scientific">Mangrovimicrobium sediminis</name>
    <dbReference type="NCBI Taxonomy" id="2562682"/>
    <lineage>
        <taxon>Bacteria</taxon>
        <taxon>Pseudomonadati</taxon>
        <taxon>Pseudomonadota</taxon>
        <taxon>Gammaproteobacteria</taxon>
        <taxon>Cellvibrionales</taxon>
        <taxon>Halieaceae</taxon>
        <taxon>Mangrovimicrobium</taxon>
    </lineage>
</organism>
<dbReference type="InterPro" id="IPR001128">
    <property type="entry name" value="Cyt_P450"/>
</dbReference>
<dbReference type="EMBL" id="SRLE01000014">
    <property type="protein sequence ID" value="TGD71367.1"/>
    <property type="molecule type" value="Genomic_DNA"/>
</dbReference>
<dbReference type="AlphaFoldDB" id="A0A4Z0LW08"/>
<dbReference type="GO" id="GO:0020037">
    <property type="term" value="F:heme binding"/>
    <property type="evidence" value="ECO:0007669"/>
    <property type="project" value="InterPro"/>
</dbReference>
<comment type="similarity">
    <text evidence="1">Belongs to the cytochrome P450 family.</text>
</comment>
<dbReference type="PRINTS" id="PR00385">
    <property type="entry name" value="P450"/>
</dbReference>
<sequence length="407" mass="46507">MTASPDTAASAVPGHVPAERVIDMSYEAYTSAGDDPYLAVAKLHEGTGIDWCTDVLFGTPGWVISRNAYVQEAFSDWETFSSDYRALEPLGITWKLNPLEFDPPEHHYYRFILNPFFTPARVREMDAPVQAACDELIDRFAARGSCEFISEFAEMFPSHVFLDLMGMPKDKLEDFLEWERLMLREKDMMKRAGAMLSVLRYMEEFVRQQRENPTTELLRGMVGATYNKERPLTEEELLGMCYLFYIGGLDTVYSVLGWVMRHLAGDVALQDRLRDNPDLLPGAVEEFMRAFGVATPTRRVRRDCEFHGVQMKAGDVVVLSTPAASRDPLAYDEPHRIDIERKGRHVSFATGPHICLGMHLARREIRMVIETFLARFRNIRIAEGEQYEYHSGGVFGIDRLPLEWDPV</sequence>
<comment type="caution">
    <text evidence="2">The sequence shown here is derived from an EMBL/GenBank/DDBJ whole genome shotgun (WGS) entry which is preliminary data.</text>
</comment>
<protein>
    <submittedName>
        <fullName evidence="2">Cytochrome P450</fullName>
    </submittedName>
</protein>
<dbReference type="OrthoDB" id="7052847at2"/>
<dbReference type="GO" id="GO:0016705">
    <property type="term" value="F:oxidoreductase activity, acting on paired donors, with incorporation or reduction of molecular oxygen"/>
    <property type="evidence" value="ECO:0007669"/>
    <property type="project" value="InterPro"/>
</dbReference>
<evidence type="ECO:0000256" key="1">
    <source>
        <dbReference type="ARBA" id="ARBA00010617"/>
    </source>
</evidence>
<dbReference type="PANTHER" id="PTHR46696:SF6">
    <property type="entry name" value="P450, PUTATIVE (EUROFUNG)-RELATED"/>
    <property type="match status" value="1"/>
</dbReference>
<dbReference type="GO" id="GO:0004497">
    <property type="term" value="F:monooxygenase activity"/>
    <property type="evidence" value="ECO:0007669"/>
    <property type="project" value="InterPro"/>
</dbReference>
<dbReference type="SUPFAM" id="SSF48264">
    <property type="entry name" value="Cytochrome P450"/>
    <property type="match status" value="1"/>
</dbReference>
<dbReference type="Gene3D" id="1.10.630.10">
    <property type="entry name" value="Cytochrome P450"/>
    <property type="match status" value="1"/>
</dbReference>
<dbReference type="InterPro" id="IPR036396">
    <property type="entry name" value="Cyt_P450_sf"/>
</dbReference>
<accession>A0A4Z0LW08</accession>
<dbReference type="CDD" id="cd11035">
    <property type="entry name" value="P450cam-like"/>
    <property type="match status" value="1"/>
</dbReference>
<dbReference type="InterPro" id="IPR002397">
    <property type="entry name" value="Cyt_P450_B"/>
</dbReference>
<name>A0A4Z0LW08_9GAMM</name>
<dbReference type="RefSeq" id="WP_135446259.1">
    <property type="nucleotide sequence ID" value="NZ_SRLE01000014.1"/>
</dbReference>
<evidence type="ECO:0000313" key="2">
    <source>
        <dbReference type="EMBL" id="TGD71367.1"/>
    </source>
</evidence>
<evidence type="ECO:0000313" key="3">
    <source>
        <dbReference type="Proteomes" id="UP000298050"/>
    </source>
</evidence>
<dbReference type="Pfam" id="PF00067">
    <property type="entry name" value="p450"/>
    <property type="match status" value="1"/>
</dbReference>
<dbReference type="GO" id="GO:0005506">
    <property type="term" value="F:iron ion binding"/>
    <property type="evidence" value="ECO:0007669"/>
    <property type="project" value="InterPro"/>
</dbReference>